<feature type="domain" description="C2" evidence="12">
    <location>
        <begin position="399"/>
        <end position="521"/>
    </location>
</feature>
<dbReference type="SUPFAM" id="SSF57903">
    <property type="entry name" value="FYVE/PHD zinc finger"/>
    <property type="match status" value="1"/>
</dbReference>
<evidence type="ECO:0000256" key="7">
    <source>
        <dbReference type="ARBA" id="ARBA00023136"/>
    </source>
</evidence>
<evidence type="ECO:0000256" key="1">
    <source>
        <dbReference type="ARBA" id="ARBA00004170"/>
    </source>
</evidence>
<dbReference type="Gene3D" id="2.60.40.150">
    <property type="entry name" value="C2 domain"/>
    <property type="match status" value="2"/>
</dbReference>
<feature type="compositionally biased region" description="Polar residues" evidence="11">
    <location>
        <begin position="223"/>
        <end position="237"/>
    </location>
</feature>
<keyword evidence="5" id="KW-0863">Zinc-finger</keyword>
<feature type="region of interest" description="Disordered" evidence="11">
    <location>
        <begin position="146"/>
        <end position="353"/>
    </location>
</feature>
<dbReference type="GeneID" id="103352865"/>
<dbReference type="GO" id="GO:0042043">
    <property type="term" value="F:neurexin family protein binding"/>
    <property type="evidence" value="ECO:0007669"/>
    <property type="project" value="TreeGrafter"/>
</dbReference>
<accession>A0A9Y4MPH0</accession>
<feature type="compositionally biased region" description="Polar residues" evidence="11">
    <location>
        <begin position="245"/>
        <end position="265"/>
    </location>
</feature>
<keyword evidence="7" id="KW-0472">Membrane</keyword>
<evidence type="ECO:0000256" key="9">
    <source>
        <dbReference type="ARBA" id="ARBA00072156"/>
    </source>
</evidence>
<evidence type="ECO:0000259" key="12">
    <source>
        <dbReference type="PROSITE" id="PS50004"/>
    </source>
</evidence>
<evidence type="ECO:0000256" key="4">
    <source>
        <dbReference type="ARBA" id="ARBA00022737"/>
    </source>
</evidence>
<dbReference type="GO" id="GO:0005543">
    <property type="term" value="F:phospholipid binding"/>
    <property type="evidence" value="ECO:0007669"/>
    <property type="project" value="InterPro"/>
</dbReference>
<dbReference type="GO" id="GO:0005886">
    <property type="term" value="C:plasma membrane"/>
    <property type="evidence" value="ECO:0007669"/>
    <property type="project" value="TreeGrafter"/>
</dbReference>
<dbReference type="FunFam" id="3.30.40.10:FF:000018">
    <property type="entry name" value="Synaptotagmin-like 5, isoform CRA_a"/>
    <property type="match status" value="1"/>
</dbReference>
<dbReference type="PROSITE" id="PS50004">
    <property type="entry name" value="C2"/>
    <property type="match status" value="2"/>
</dbReference>
<dbReference type="SUPFAM" id="SSF49562">
    <property type="entry name" value="C2 domain (Calcium/lipid-binding domain, CaLB)"/>
    <property type="match status" value="2"/>
</dbReference>
<comment type="subcellular location">
    <subcellularLocation>
        <location evidence="1">Membrane</location>
        <topology evidence="1">Peripheral membrane protein</topology>
    </subcellularLocation>
</comment>
<dbReference type="InterPro" id="IPR041282">
    <property type="entry name" value="FYVE_2"/>
</dbReference>
<dbReference type="FunFam" id="2.60.40.150:FF:000107">
    <property type="entry name" value="Synaptotagmin-like 5, isoform CRA_a"/>
    <property type="match status" value="1"/>
</dbReference>
<feature type="compositionally biased region" description="Low complexity" evidence="11">
    <location>
        <begin position="207"/>
        <end position="220"/>
    </location>
</feature>
<keyword evidence="6" id="KW-0862">Zinc</keyword>
<feature type="coiled-coil region" evidence="10">
    <location>
        <begin position="25"/>
        <end position="52"/>
    </location>
</feature>
<keyword evidence="3" id="KW-0479">Metal-binding</keyword>
<feature type="compositionally biased region" description="Low complexity" evidence="11">
    <location>
        <begin position="170"/>
        <end position="180"/>
    </location>
</feature>
<proteinExistence type="predicted"/>
<dbReference type="GO" id="GO:0008270">
    <property type="term" value="F:zinc ion binding"/>
    <property type="evidence" value="ECO:0007669"/>
    <property type="project" value="UniProtKB-KW"/>
</dbReference>
<evidence type="ECO:0000313" key="14">
    <source>
        <dbReference type="Proteomes" id="UP000694891"/>
    </source>
</evidence>
<evidence type="ECO:0000256" key="3">
    <source>
        <dbReference type="ARBA" id="ARBA00022723"/>
    </source>
</evidence>
<dbReference type="AlphaFoldDB" id="A0A9Y4MPH0"/>
<dbReference type="RefSeq" id="XP_008273776.1">
    <property type="nucleotide sequence ID" value="XM_008275554.1"/>
</dbReference>
<evidence type="ECO:0000256" key="2">
    <source>
        <dbReference type="ARBA" id="ARBA00022553"/>
    </source>
</evidence>
<dbReference type="GO" id="GO:0006887">
    <property type="term" value="P:exocytosis"/>
    <property type="evidence" value="ECO:0007669"/>
    <property type="project" value="TreeGrafter"/>
</dbReference>
<dbReference type="InterPro" id="IPR043567">
    <property type="entry name" value="SYTL1-5_C2B"/>
</dbReference>
<evidence type="ECO:0000259" key="13">
    <source>
        <dbReference type="PROSITE" id="PS50916"/>
    </source>
</evidence>
<feature type="domain" description="C2" evidence="12">
    <location>
        <begin position="557"/>
        <end position="689"/>
    </location>
</feature>
<dbReference type="PROSITE" id="PS50916">
    <property type="entry name" value="RABBD"/>
    <property type="match status" value="1"/>
</dbReference>
<evidence type="ECO:0000313" key="15">
    <source>
        <dbReference type="RefSeq" id="XP_008273776.1"/>
    </source>
</evidence>
<gene>
    <name evidence="15" type="primary">sytl5</name>
</gene>
<dbReference type="CDD" id="cd04020">
    <property type="entry name" value="C2B_SLP_1-2-3-4"/>
    <property type="match status" value="1"/>
</dbReference>
<protein>
    <recommendedName>
        <fullName evidence="9">Synaptotagmin-like protein 5</fullName>
    </recommendedName>
</protein>
<evidence type="ECO:0000256" key="5">
    <source>
        <dbReference type="ARBA" id="ARBA00022771"/>
    </source>
</evidence>
<evidence type="ECO:0000256" key="10">
    <source>
        <dbReference type="SAM" id="Coils"/>
    </source>
</evidence>
<dbReference type="PRINTS" id="PR00360">
    <property type="entry name" value="C2DOMAIN"/>
</dbReference>
<organism evidence="14 15">
    <name type="scientific">Stegastes partitus</name>
    <name type="common">bicolor damselfish</name>
    <dbReference type="NCBI Taxonomy" id="144197"/>
    <lineage>
        <taxon>Eukaryota</taxon>
        <taxon>Metazoa</taxon>
        <taxon>Chordata</taxon>
        <taxon>Craniata</taxon>
        <taxon>Vertebrata</taxon>
        <taxon>Euteleostomi</taxon>
        <taxon>Actinopterygii</taxon>
        <taxon>Neopterygii</taxon>
        <taxon>Teleostei</taxon>
        <taxon>Neoteleostei</taxon>
        <taxon>Acanthomorphata</taxon>
        <taxon>Ovalentaria</taxon>
        <taxon>Pomacentridae</taxon>
        <taxon>Stegastes</taxon>
    </lineage>
</organism>
<dbReference type="GO" id="GO:0070382">
    <property type="term" value="C:exocytic vesicle"/>
    <property type="evidence" value="ECO:0007669"/>
    <property type="project" value="TreeGrafter"/>
</dbReference>
<dbReference type="CDD" id="cd04029">
    <property type="entry name" value="C2A_SLP-4_5"/>
    <property type="match status" value="1"/>
</dbReference>
<evidence type="ECO:0000256" key="8">
    <source>
        <dbReference type="ARBA" id="ARBA00053749"/>
    </source>
</evidence>
<dbReference type="PANTHER" id="PTHR45716">
    <property type="entry name" value="BITESIZE, ISOFORM I"/>
    <property type="match status" value="1"/>
</dbReference>
<sequence length="725" mass="80884">MERIGEDLNLSYLLEHERDMILKVLQKDEKLRKREEKRIRKLKNELLDIKRKGSRRQQDLGERQCARCLKALGLIFDRGDLCEDCQLRVCNDCRVTLPKSRQWRCNVCAKISELKVVTGEWFLEERSKRFEQGVLSSDVIKQTILNSPTTTEKKSTENLSAPSEPEKSSSPRSNRSAALNVVDGAKRKGRMKMDKKGSRPTQKPENGVDSVSVKSGSDGDAQSIRSARSAPHSNRSSAVALESSGMPTVPNNLRSKTPDKSSTPSENRRPDGAESVASLHSSDGASEKKSTGHHRTNSGTPTISVSRASVSSDHSRSEMDLSAPGSDPSDDALSLRSRSVPGLNETEFSDEDAEEDIDALMSAHSKTVSRRLSNAVSTSSINSMMSMYSETGDYGNARVSGEILLNISYSYKTGALNVLVKECHNLATGDERRQRTDAYVKTYLLPDTSRQSKRKTSIKANTINPVFNENLRYVISHSQLETRTLQVSVWHHDRFGHNSFLGEVELTFDSWEFDSQIEEWYALQPKVENSIDCTMQYKGELTVVLKYIPAEKNLMLPLDQVQVKKSFLKGKKTSSFTLPKGGMVELLVKGAKNLTAVKSGGTSDPFVKGYLLPDSNKSTKHKTAVERRTVNPQWNHTFTYCGLQPGDLNNVCLELTVWDKEALASNVFLGGVRLGAGTGKSYGNEVDWMDSYGEEQRVWQRMIENPEVPQECTLMLRSSMRRGST</sequence>
<keyword evidence="10" id="KW-0175">Coiled coil</keyword>
<dbReference type="FunFam" id="2.60.40.150:FF:000006">
    <property type="entry name" value="Synaptotagmin-like 5, isoform CRA_a"/>
    <property type="match status" value="1"/>
</dbReference>
<dbReference type="GO" id="GO:0006886">
    <property type="term" value="P:intracellular protein transport"/>
    <property type="evidence" value="ECO:0007669"/>
    <property type="project" value="InterPro"/>
</dbReference>
<dbReference type="InterPro" id="IPR037303">
    <property type="entry name" value="SLP-4/5_C2A"/>
</dbReference>
<dbReference type="Pfam" id="PF02318">
    <property type="entry name" value="FYVE_2"/>
    <property type="match status" value="1"/>
</dbReference>
<feature type="domain" description="RabBD" evidence="13">
    <location>
        <begin position="7"/>
        <end position="125"/>
    </location>
</feature>
<dbReference type="PANTHER" id="PTHR45716:SF6">
    <property type="entry name" value="SYNAPTOTAGMIN-LIKE PROTEIN 5"/>
    <property type="match status" value="1"/>
</dbReference>
<reference evidence="15" key="1">
    <citation type="submission" date="2025-08" db="UniProtKB">
        <authorList>
            <consortium name="RefSeq"/>
        </authorList>
    </citation>
    <scope>IDENTIFICATION</scope>
</reference>
<dbReference type="InterPro" id="IPR011011">
    <property type="entry name" value="Znf_FYVE_PHD"/>
</dbReference>
<dbReference type="Proteomes" id="UP000694891">
    <property type="component" value="Unplaced"/>
</dbReference>
<dbReference type="GO" id="GO:0031267">
    <property type="term" value="F:small GTPase binding"/>
    <property type="evidence" value="ECO:0007669"/>
    <property type="project" value="InterPro"/>
</dbReference>
<dbReference type="InterPro" id="IPR000008">
    <property type="entry name" value="C2_dom"/>
</dbReference>
<evidence type="ECO:0000256" key="11">
    <source>
        <dbReference type="SAM" id="MobiDB-lite"/>
    </source>
</evidence>
<keyword evidence="2" id="KW-0597">Phosphoprotein</keyword>
<dbReference type="CTD" id="94122"/>
<keyword evidence="4" id="KW-0677">Repeat</keyword>
<dbReference type="SMART" id="SM00239">
    <property type="entry name" value="C2"/>
    <property type="match status" value="2"/>
</dbReference>
<keyword evidence="14" id="KW-1185">Reference proteome</keyword>
<dbReference type="Pfam" id="PF00168">
    <property type="entry name" value="C2"/>
    <property type="match status" value="2"/>
</dbReference>
<dbReference type="InterPro" id="IPR010911">
    <property type="entry name" value="Rab_BD"/>
</dbReference>
<dbReference type="InterPro" id="IPR013083">
    <property type="entry name" value="Znf_RING/FYVE/PHD"/>
</dbReference>
<comment type="function">
    <text evidence="8">May act as Rab effector protein and play a role in vesicle trafficking. Binds phospholipids.</text>
</comment>
<name>A0A9Y4MPH0_9TELE</name>
<evidence type="ECO:0000256" key="6">
    <source>
        <dbReference type="ARBA" id="ARBA00022833"/>
    </source>
</evidence>
<dbReference type="Gene3D" id="3.30.40.10">
    <property type="entry name" value="Zinc/RING finger domain, C3HC4 (zinc finger)"/>
    <property type="match status" value="1"/>
</dbReference>
<dbReference type="InterPro" id="IPR035892">
    <property type="entry name" value="C2_domain_sf"/>
</dbReference>